<accession>A0ABP0LBZ6</accession>
<feature type="region of interest" description="Disordered" evidence="1">
    <location>
        <begin position="218"/>
        <end position="281"/>
    </location>
</feature>
<dbReference type="Proteomes" id="UP001642484">
    <property type="component" value="Unassembled WGS sequence"/>
</dbReference>
<organism evidence="4 5">
    <name type="scientific">Durusdinium trenchii</name>
    <dbReference type="NCBI Taxonomy" id="1381693"/>
    <lineage>
        <taxon>Eukaryota</taxon>
        <taxon>Sar</taxon>
        <taxon>Alveolata</taxon>
        <taxon>Dinophyceae</taxon>
        <taxon>Suessiales</taxon>
        <taxon>Symbiodiniaceae</taxon>
        <taxon>Durusdinium</taxon>
    </lineage>
</organism>
<reference evidence="4 5" key="1">
    <citation type="submission" date="2024-02" db="EMBL/GenBank/DDBJ databases">
        <authorList>
            <person name="Chen Y."/>
            <person name="Shah S."/>
            <person name="Dougan E. K."/>
            <person name="Thang M."/>
            <person name="Chan C."/>
        </authorList>
    </citation>
    <scope>NUCLEOTIDE SEQUENCE [LARGE SCALE GENOMIC DNA]</scope>
</reference>
<feature type="compositionally biased region" description="Pro residues" evidence="1">
    <location>
        <begin position="219"/>
        <end position="243"/>
    </location>
</feature>
<feature type="compositionally biased region" description="Low complexity" evidence="1">
    <location>
        <begin position="244"/>
        <end position="264"/>
    </location>
</feature>
<gene>
    <name evidence="4" type="ORF">CCMP2556_LOCUS20380</name>
</gene>
<comment type="caution">
    <text evidence="4">The sequence shown here is derived from an EMBL/GenBank/DDBJ whole genome shotgun (WGS) entry which is preliminary data.</text>
</comment>
<evidence type="ECO:0000313" key="4">
    <source>
        <dbReference type="EMBL" id="CAK9036688.1"/>
    </source>
</evidence>
<feature type="signal peptide" evidence="3">
    <location>
        <begin position="1"/>
        <end position="17"/>
    </location>
</feature>
<keyword evidence="2" id="KW-1133">Transmembrane helix</keyword>
<keyword evidence="3" id="KW-0732">Signal</keyword>
<feature type="transmembrane region" description="Helical" evidence="2">
    <location>
        <begin position="288"/>
        <end position="309"/>
    </location>
</feature>
<keyword evidence="2" id="KW-0812">Transmembrane</keyword>
<name>A0ABP0LBZ6_9DINO</name>
<evidence type="ECO:0000256" key="1">
    <source>
        <dbReference type="SAM" id="MobiDB-lite"/>
    </source>
</evidence>
<keyword evidence="5" id="KW-1185">Reference proteome</keyword>
<feature type="compositionally biased region" description="Basic and acidic residues" evidence="1">
    <location>
        <begin position="265"/>
        <end position="278"/>
    </location>
</feature>
<dbReference type="EMBL" id="CAXAMN010011925">
    <property type="protein sequence ID" value="CAK9036688.1"/>
    <property type="molecule type" value="Genomic_DNA"/>
</dbReference>
<feature type="chain" id="PRO_5047435618" evidence="3">
    <location>
        <begin position="18"/>
        <end position="326"/>
    </location>
</feature>
<protein>
    <submittedName>
        <fullName evidence="4">Uncharacterized protein</fullName>
    </submittedName>
</protein>
<evidence type="ECO:0000256" key="2">
    <source>
        <dbReference type="SAM" id="Phobius"/>
    </source>
</evidence>
<evidence type="ECO:0000256" key="3">
    <source>
        <dbReference type="SAM" id="SignalP"/>
    </source>
</evidence>
<evidence type="ECO:0000313" key="5">
    <source>
        <dbReference type="Proteomes" id="UP001642484"/>
    </source>
</evidence>
<sequence length="326" mass="35134">MWRWALLFGALVLHAESARPKCLSKLKFNLMKDCKWTPNATGAPQRPPLQKGYVPGCFQECYEDFEFFENVQDVIRAGPPSDSTKMSCDTSERTGYLCKAFVIDCVRGDKSLGDGDFPNSCSSDSFGKSDVVGAGHAPGGETWVALYAYSNYVGTSAKGPNSSQRILAARVMFRGIEGDDAGVSYDGMCEGTFEVQPGSPCFGVDAGDGALHVNELPVAPLPPPRVDGTPWPLPEHVPTPTPAPETTAPETTASPETKTTAPTEKPTEKPDGKNDTKPDNSSSSVVTVFLWIAALSVLAAMAFAAFYVHRSRRVAEERRLRETAES</sequence>
<proteinExistence type="predicted"/>
<keyword evidence="2" id="KW-0472">Membrane</keyword>